<dbReference type="GO" id="GO:0004843">
    <property type="term" value="F:cysteine-type deubiquitinase activity"/>
    <property type="evidence" value="ECO:0007669"/>
    <property type="project" value="InterPro"/>
</dbReference>
<evidence type="ECO:0000313" key="4">
    <source>
        <dbReference type="Proteomes" id="UP000246121"/>
    </source>
</evidence>
<dbReference type="InterPro" id="IPR038765">
    <property type="entry name" value="Papain-like_cys_pep_sf"/>
</dbReference>
<dbReference type="Gene3D" id="3.90.70.10">
    <property type="entry name" value="Cysteine proteinases"/>
    <property type="match status" value="1"/>
</dbReference>
<organism evidence="3 4">
    <name type="scientific">Trypanosoma cruzi</name>
    <dbReference type="NCBI Taxonomy" id="5693"/>
    <lineage>
        <taxon>Eukaryota</taxon>
        <taxon>Discoba</taxon>
        <taxon>Euglenozoa</taxon>
        <taxon>Kinetoplastea</taxon>
        <taxon>Metakinetoplastina</taxon>
        <taxon>Trypanosomatida</taxon>
        <taxon>Trypanosomatidae</taxon>
        <taxon>Trypanosoma</taxon>
        <taxon>Schizotrypanum</taxon>
    </lineage>
</organism>
<dbReference type="VEuPathDB" id="TriTrypDB:TcG_02027"/>
<dbReference type="EMBL" id="PRFA01000002">
    <property type="protein sequence ID" value="PWV02364.1"/>
    <property type="molecule type" value="Genomic_DNA"/>
</dbReference>
<feature type="compositionally biased region" description="Polar residues" evidence="1">
    <location>
        <begin position="127"/>
        <end position="139"/>
    </location>
</feature>
<dbReference type="SUPFAM" id="SSF54001">
    <property type="entry name" value="Cysteine proteinases"/>
    <property type="match status" value="1"/>
</dbReference>
<feature type="region of interest" description="Disordered" evidence="1">
    <location>
        <begin position="32"/>
        <end position="52"/>
    </location>
</feature>
<dbReference type="PROSITE" id="PS50235">
    <property type="entry name" value="USP_3"/>
    <property type="match status" value="1"/>
</dbReference>
<dbReference type="AlphaFoldDB" id="A0A2V2W6Z0"/>
<dbReference type="InterPro" id="IPR050185">
    <property type="entry name" value="Ub_carboxyl-term_hydrolase"/>
</dbReference>
<dbReference type="GO" id="GO:0016579">
    <property type="term" value="P:protein deubiquitination"/>
    <property type="evidence" value="ECO:0007669"/>
    <property type="project" value="InterPro"/>
</dbReference>
<dbReference type="VEuPathDB" id="TriTrypDB:TCSYLVIO_001383"/>
<dbReference type="Proteomes" id="UP000246121">
    <property type="component" value="Unassembled WGS sequence"/>
</dbReference>
<evidence type="ECO:0000256" key="1">
    <source>
        <dbReference type="SAM" id="MobiDB-lite"/>
    </source>
</evidence>
<comment type="caution">
    <text evidence="3">The sequence shown here is derived from an EMBL/GenBank/DDBJ whole genome shotgun (WGS) entry which is preliminary data.</text>
</comment>
<feature type="compositionally biased region" description="Polar residues" evidence="1">
    <location>
        <begin position="34"/>
        <end position="49"/>
    </location>
</feature>
<evidence type="ECO:0000259" key="2">
    <source>
        <dbReference type="PROSITE" id="PS50235"/>
    </source>
</evidence>
<dbReference type="InterPro" id="IPR018200">
    <property type="entry name" value="USP_CS"/>
</dbReference>
<dbReference type="PANTHER" id="PTHR21646">
    <property type="entry name" value="UBIQUITIN CARBOXYL-TERMINAL HYDROLASE"/>
    <property type="match status" value="1"/>
</dbReference>
<sequence length="465" mass="51940">MSAPAIRHGGPSGRLPTRQGHHFMLTVEPPGRSFATSATTPNVPKTTLPSYPGMHRLYSRPFRGEPQFLGVSSSPHILPSALHGPEDRRWNSMRSHSHRPPLLSLRGRPPQLQPLLAPSAPAIGFASQASSTSEMQMSRTSDRQSPIPLRNFGNTCYMNAIIQCILHSPWLFSSLAETHAWSKRPLATSALLELGAARVDAPGQLLLTVKGEAAKFNAEFQDNGQSDAHEFLRTFLFVVHSEINTSGGHNTPYEELKEVENESEEEAMRRWQEHYLRVDNSIIYDLFGGVMRSRCVCSSCGKVSLTFDPFLDLSLPMIPGARKAATIESMLNISFDEAEEKLRGGNQLLCARCRRLRNGTRSVKIIRWPKILVLHLKRFDDTGKKNSEPVVFPESFMTHGNSPMQYQLYGVVCHSGSENWGHYTSYVRTLSGRWYHCNDAVISLSTVTEAMQALTTAYILFYAVK</sequence>
<gene>
    <name evidence="3" type="ORF">C4B63_2g83</name>
</gene>
<dbReference type="VEuPathDB" id="TriTrypDB:TCDM_03352"/>
<dbReference type="VEuPathDB" id="TriTrypDB:C3747_71g20"/>
<dbReference type="InterPro" id="IPR028889">
    <property type="entry name" value="USP"/>
</dbReference>
<dbReference type="VEuPathDB" id="TriTrypDB:TcBrA4_0063000"/>
<evidence type="ECO:0000313" key="3">
    <source>
        <dbReference type="EMBL" id="PWV02364.1"/>
    </source>
</evidence>
<keyword evidence="3" id="KW-0378">Hydrolase</keyword>
<name>A0A2V2W6Z0_TRYCR</name>
<feature type="domain" description="USP" evidence="2">
    <location>
        <begin position="147"/>
        <end position="465"/>
    </location>
</feature>
<dbReference type="InterPro" id="IPR001394">
    <property type="entry name" value="Peptidase_C19_UCH"/>
</dbReference>
<feature type="region of interest" description="Disordered" evidence="1">
    <location>
        <begin position="127"/>
        <end position="146"/>
    </location>
</feature>
<dbReference type="VEuPathDB" id="TriTrypDB:TcCLB.510749.40"/>
<dbReference type="VEuPathDB" id="TriTrypDB:TcCL_NonESM00302"/>
<dbReference type="VEuPathDB" id="TriTrypDB:TcCLB.510657.20"/>
<accession>A0A2V2W6Z0</accession>
<dbReference type="VEuPathDB" id="TriTrypDB:TcYC6_0068480"/>
<dbReference type="VEuPathDB" id="TriTrypDB:ECC02_001268"/>
<dbReference type="VEuPathDB" id="TriTrypDB:BCY84_13956"/>
<dbReference type="VEuPathDB" id="TriTrypDB:C4B63_2g83"/>
<reference evidence="3 4" key="1">
    <citation type="journal article" date="2018" name="Microb. Genom.">
        <title>Expanding an expanded genome: long-read sequencing of Trypanosoma cruzi.</title>
        <authorList>
            <person name="Berna L."/>
            <person name="Rodriguez M."/>
            <person name="Chiribao M.L."/>
            <person name="Parodi-Talice A."/>
            <person name="Pita S."/>
            <person name="Rijo G."/>
            <person name="Alvarez-Valin F."/>
            <person name="Robello C."/>
        </authorList>
    </citation>
    <scope>NUCLEOTIDE SEQUENCE [LARGE SCALE GENOMIC DNA]</scope>
    <source>
        <strain evidence="3 4">Dm28c</strain>
    </source>
</reference>
<dbReference type="VEuPathDB" id="TriTrypDB:Tc_MARK_4527"/>
<proteinExistence type="predicted"/>
<dbReference type="Pfam" id="PF00443">
    <property type="entry name" value="UCH"/>
    <property type="match status" value="1"/>
</dbReference>
<dbReference type="PROSITE" id="PS00973">
    <property type="entry name" value="USP_2"/>
    <property type="match status" value="1"/>
</dbReference>
<protein>
    <submittedName>
        <fullName evidence="3">Putative ubiquitin hydrolase</fullName>
    </submittedName>
</protein>